<feature type="region of interest" description="Disordered" evidence="1">
    <location>
        <begin position="54"/>
        <end position="95"/>
    </location>
</feature>
<reference evidence="3 6" key="2">
    <citation type="journal article" date="2014" name="BMC Genomics">
        <title>An improved genome release (version Mt4.0) for the model legume Medicago truncatula.</title>
        <authorList>
            <person name="Tang H."/>
            <person name="Krishnakumar V."/>
            <person name="Bidwell S."/>
            <person name="Rosen B."/>
            <person name="Chan A."/>
            <person name="Zhou S."/>
            <person name="Gentzbittel L."/>
            <person name="Childs K.L."/>
            <person name="Yandell M."/>
            <person name="Gundlach H."/>
            <person name="Mayer K.F."/>
            <person name="Schwartz D.C."/>
            <person name="Town C.D."/>
        </authorList>
    </citation>
    <scope>GENOME REANNOTATION</scope>
    <source>
        <strain evidence="3">A17</strain>
        <strain evidence="5 6">cv. Jemalong A17</strain>
    </source>
</reference>
<keyword evidence="6" id="KW-1185">Reference proteome</keyword>
<dbReference type="EMBL" id="CM001220">
    <property type="protein sequence ID" value="KEH32332.1"/>
    <property type="molecule type" value="Genomic_DNA"/>
</dbReference>
<dbReference type="AlphaFoldDB" id="A0A072URM8"/>
<dbReference type="PANTHER" id="PTHR37702:SF17">
    <property type="entry name" value="TRANSMEMBRANE PROTEIN"/>
    <property type="match status" value="1"/>
</dbReference>
<organism evidence="3 6">
    <name type="scientific">Medicago truncatula</name>
    <name type="common">Barrel medic</name>
    <name type="synonym">Medicago tribuloides</name>
    <dbReference type="NCBI Taxonomy" id="3880"/>
    <lineage>
        <taxon>Eukaryota</taxon>
        <taxon>Viridiplantae</taxon>
        <taxon>Streptophyta</taxon>
        <taxon>Embryophyta</taxon>
        <taxon>Tracheophyta</taxon>
        <taxon>Spermatophyta</taxon>
        <taxon>Magnoliopsida</taxon>
        <taxon>eudicotyledons</taxon>
        <taxon>Gunneridae</taxon>
        <taxon>Pentapetalae</taxon>
        <taxon>rosids</taxon>
        <taxon>fabids</taxon>
        <taxon>Fabales</taxon>
        <taxon>Fabaceae</taxon>
        <taxon>Papilionoideae</taxon>
        <taxon>50 kb inversion clade</taxon>
        <taxon>NPAAA clade</taxon>
        <taxon>Hologalegina</taxon>
        <taxon>IRL clade</taxon>
        <taxon>Trifolieae</taxon>
        <taxon>Medicago</taxon>
    </lineage>
</organism>
<evidence type="ECO:0000313" key="5">
    <source>
        <dbReference type="EnsemblPlants" id="KEH32332"/>
    </source>
</evidence>
<gene>
    <name evidence="3" type="ordered locus">MTR_4g121090</name>
    <name evidence="4" type="ORF">MtrunA17_Chr4g0068021</name>
</gene>
<keyword evidence="2" id="KW-0732">Signal</keyword>
<evidence type="ECO:0000313" key="7">
    <source>
        <dbReference type="Proteomes" id="UP000265566"/>
    </source>
</evidence>
<reference evidence="5" key="3">
    <citation type="submission" date="2015-04" db="UniProtKB">
        <authorList>
            <consortium name="EnsemblPlants"/>
        </authorList>
    </citation>
    <scope>IDENTIFICATION</scope>
    <source>
        <strain evidence="5">cv. Jemalong A17</strain>
    </source>
</reference>
<reference evidence="4" key="5">
    <citation type="journal article" date="2018" name="Nat. Plants">
        <title>Whole-genome landscape of Medicago truncatula symbiotic genes.</title>
        <authorList>
            <person name="Pecrix Y."/>
            <person name="Gamas P."/>
            <person name="Carrere S."/>
        </authorList>
    </citation>
    <scope>NUCLEOTIDE SEQUENCE</scope>
    <source>
        <tissue evidence="4">Leaves</tissue>
    </source>
</reference>
<reference evidence="3 6" key="1">
    <citation type="journal article" date="2011" name="Nature">
        <title>The Medicago genome provides insight into the evolution of rhizobial symbioses.</title>
        <authorList>
            <person name="Young N.D."/>
            <person name="Debelle F."/>
            <person name="Oldroyd G.E."/>
            <person name="Geurts R."/>
            <person name="Cannon S.B."/>
            <person name="Udvardi M.K."/>
            <person name="Benedito V.A."/>
            <person name="Mayer K.F."/>
            <person name="Gouzy J."/>
            <person name="Schoof H."/>
            <person name="Van de Peer Y."/>
            <person name="Proost S."/>
            <person name="Cook D.R."/>
            <person name="Meyers B.C."/>
            <person name="Spannagl M."/>
            <person name="Cheung F."/>
            <person name="De Mita S."/>
            <person name="Krishnakumar V."/>
            <person name="Gundlach H."/>
            <person name="Zhou S."/>
            <person name="Mudge J."/>
            <person name="Bharti A.K."/>
            <person name="Murray J.D."/>
            <person name="Naoumkina M.A."/>
            <person name="Rosen B."/>
            <person name="Silverstein K.A."/>
            <person name="Tang H."/>
            <person name="Rombauts S."/>
            <person name="Zhao P.X."/>
            <person name="Zhou P."/>
            <person name="Barbe V."/>
            <person name="Bardou P."/>
            <person name="Bechner M."/>
            <person name="Bellec A."/>
            <person name="Berger A."/>
            <person name="Berges H."/>
            <person name="Bidwell S."/>
            <person name="Bisseling T."/>
            <person name="Choisne N."/>
            <person name="Couloux A."/>
            <person name="Denny R."/>
            <person name="Deshpande S."/>
            <person name="Dai X."/>
            <person name="Doyle J.J."/>
            <person name="Dudez A.M."/>
            <person name="Farmer A.D."/>
            <person name="Fouteau S."/>
            <person name="Franken C."/>
            <person name="Gibelin C."/>
            <person name="Gish J."/>
            <person name="Goldstein S."/>
            <person name="Gonzalez A.J."/>
            <person name="Green P.J."/>
            <person name="Hallab A."/>
            <person name="Hartog M."/>
            <person name="Hua A."/>
            <person name="Humphray S.J."/>
            <person name="Jeong D.H."/>
            <person name="Jing Y."/>
            <person name="Jocker A."/>
            <person name="Kenton S.M."/>
            <person name="Kim D.J."/>
            <person name="Klee K."/>
            <person name="Lai H."/>
            <person name="Lang C."/>
            <person name="Lin S."/>
            <person name="Macmil S.L."/>
            <person name="Magdelenat G."/>
            <person name="Matthews L."/>
            <person name="McCorrison J."/>
            <person name="Monaghan E.L."/>
            <person name="Mun J.H."/>
            <person name="Najar F.Z."/>
            <person name="Nicholson C."/>
            <person name="Noirot C."/>
            <person name="O'Bleness M."/>
            <person name="Paule C.R."/>
            <person name="Poulain J."/>
            <person name="Prion F."/>
            <person name="Qin B."/>
            <person name="Qu C."/>
            <person name="Retzel E.F."/>
            <person name="Riddle C."/>
            <person name="Sallet E."/>
            <person name="Samain S."/>
            <person name="Samson N."/>
            <person name="Sanders I."/>
            <person name="Saurat O."/>
            <person name="Scarpelli C."/>
            <person name="Schiex T."/>
            <person name="Segurens B."/>
            <person name="Severin A.J."/>
            <person name="Sherrier D.J."/>
            <person name="Shi R."/>
            <person name="Sims S."/>
            <person name="Singer S.R."/>
            <person name="Sinharoy S."/>
            <person name="Sterck L."/>
            <person name="Viollet A."/>
            <person name="Wang B.B."/>
            <person name="Wang K."/>
            <person name="Wang M."/>
            <person name="Wang X."/>
            <person name="Warfsmann J."/>
            <person name="Weissenbach J."/>
            <person name="White D.D."/>
            <person name="White J.D."/>
            <person name="Wiley G.B."/>
            <person name="Wincker P."/>
            <person name="Xing Y."/>
            <person name="Yang L."/>
            <person name="Yao Z."/>
            <person name="Ying F."/>
            <person name="Zhai J."/>
            <person name="Zhou L."/>
            <person name="Zuber A."/>
            <person name="Denarie J."/>
            <person name="Dixon R.A."/>
            <person name="May G.D."/>
            <person name="Schwartz D.C."/>
            <person name="Rogers J."/>
            <person name="Quetier F."/>
            <person name="Town C.D."/>
            <person name="Roe B.A."/>
        </authorList>
    </citation>
    <scope>NUCLEOTIDE SEQUENCE [LARGE SCALE GENOMIC DNA]</scope>
    <source>
        <strain evidence="3">A17</strain>
        <strain evidence="5 6">cv. Jemalong A17</strain>
    </source>
</reference>
<reference evidence="7" key="4">
    <citation type="journal article" date="2018" name="Nat. Plants">
        <title>Whole-genome landscape of Medicago truncatula symbiotic genes.</title>
        <authorList>
            <person name="Pecrix Y."/>
            <person name="Staton S.E."/>
            <person name="Sallet E."/>
            <person name="Lelandais-Briere C."/>
            <person name="Moreau S."/>
            <person name="Carrere S."/>
            <person name="Blein T."/>
            <person name="Jardinaud M.F."/>
            <person name="Latrasse D."/>
            <person name="Zouine M."/>
            <person name="Zahm M."/>
            <person name="Kreplak J."/>
            <person name="Mayjonade B."/>
            <person name="Satge C."/>
            <person name="Perez M."/>
            <person name="Cauet S."/>
            <person name="Marande W."/>
            <person name="Chantry-Darmon C."/>
            <person name="Lopez-Roques C."/>
            <person name="Bouchez O."/>
            <person name="Berard A."/>
            <person name="Debelle F."/>
            <person name="Munos S."/>
            <person name="Bendahmane A."/>
            <person name="Berges H."/>
            <person name="Niebel A."/>
            <person name="Buitink J."/>
            <person name="Frugier F."/>
            <person name="Benhamed M."/>
            <person name="Crespi M."/>
            <person name="Gouzy J."/>
            <person name="Gamas P."/>
        </authorList>
    </citation>
    <scope>NUCLEOTIDE SEQUENCE [LARGE SCALE GENOMIC DNA]</scope>
    <source>
        <strain evidence="7">cv. Jemalong A17</strain>
    </source>
</reference>
<evidence type="ECO:0000256" key="2">
    <source>
        <dbReference type="SAM" id="SignalP"/>
    </source>
</evidence>
<name>A0A072URM8_MEDTR</name>
<dbReference type="Proteomes" id="UP000265566">
    <property type="component" value="Chromosome 4"/>
</dbReference>
<dbReference type="PANTHER" id="PTHR37702">
    <property type="entry name" value="PROLINE-RICH FAMILY PROTEIN"/>
    <property type="match status" value="1"/>
</dbReference>
<evidence type="ECO:0000313" key="6">
    <source>
        <dbReference type="Proteomes" id="UP000002051"/>
    </source>
</evidence>
<feature type="signal peptide" evidence="2">
    <location>
        <begin position="1"/>
        <end position="24"/>
    </location>
</feature>
<protein>
    <recommendedName>
        <fullName evidence="8">Transmembrane protein</fullName>
    </recommendedName>
</protein>
<dbReference type="Gramene" id="rna27143">
    <property type="protein sequence ID" value="RHN64335.1"/>
    <property type="gene ID" value="gene27143"/>
</dbReference>
<dbReference type="EnsemblPlants" id="KEH32332">
    <property type="protein sequence ID" value="KEH32332"/>
    <property type="gene ID" value="MTR_4g121090"/>
</dbReference>
<feature type="chain" id="PRO_5014499932" description="Transmembrane protein" evidence="2">
    <location>
        <begin position="25"/>
        <end position="185"/>
    </location>
</feature>
<evidence type="ECO:0000313" key="4">
    <source>
        <dbReference type="EMBL" id="RHN64335.1"/>
    </source>
</evidence>
<dbReference type="Proteomes" id="UP000002051">
    <property type="component" value="Chromosome 4"/>
</dbReference>
<proteinExistence type="predicted"/>
<sequence>MKTITLFIIAVLILNNVHIATTDATNHHLKTTSKAQIQCTMCAACDNPCNKVPSPPPPPPPSSTTNNCPPPPSPPTSSGGGSSGGSYYYSPPPPPPSSSGGGSYYNYLHLVTDTTVQLHRHLIQLFLIFLSITTVLHHPPPHLLRLAHSSLQLFSRPSSCCCFHRRKKNEAKKGKDWNNCVDLQI</sequence>
<evidence type="ECO:0000256" key="1">
    <source>
        <dbReference type="SAM" id="MobiDB-lite"/>
    </source>
</evidence>
<evidence type="ECO:0000313" key="3">
    <source>
        <dbReference type="EMBL" id="KEH32332.1"/>
    </source>
</evidence>
<dbReference type="HOGENOM" id="CLU_1463375_0_0_1"/>
<evidence type="ECO:0008006" key="8">
    <source>
        <dbReference type="Google" id="ProtNLM"/>
    </source>
</evidence>
<feature type="compositionally biased region" description="Pro residues" evidence="1">
    <location>
        <begin position="54"/>
        <end position="75"/>
    </location>
</feature>
<dbReference type="EMBL" id="PSQE01000004">
    <property type="protein sequence ID" value="RHN64335.1"/>
    <property type="molecule type" value="Genomic_DNA"/>
</dbReference>
<accession>A0A072URM8</accession>